<dbReference type="Proteomes" id="UP001418222">
    <property type="component" value="Unassembled WGS sequence"/>
</dbReference>
<evidence type="ECO:0000313" key="4">
    <source>
        <dbReference type="Proteomes" id="UP001418222"/>
    </source>
</evidence>
<name>A0AAP0BG43_9ASPA</name>
<proteinExistence type="predicted"/>
<reference evidence="3 4" key="1">
    <citation type="journal article" date="2022" name="Nat. Plants">
        <title>Genomes of leafy and leafless Platanthera orchids illuminate the evolution of mycoheterotrophy.</title>
        <authorList>
            <person name="Li M.H."/>
            <person name="Liu K.W."/>
            <person name="Li Z."/>
            <person name="Lu H.C."/>
            <person name="Ye Q.L."/>
            <person name="Zhang D."/>
            <person name="Wang J.Y."/>
            <person name="Li Y.F."/>
            <person name="Zhong Z.M."/>
            <person name="Liu X."/>
            <person name="Yu X."/>
            <person name="Liu D.K."/>
            <person name="Tu X.D."/>
            <person name="Liu B."/>
            <person name="Hao Y."/>
            <person name="Liao X.Y."/>
            <person name="Jiang Y.T."/>
            <person name="Sun W.H."/>
            <person name="Chen J."/>
            <person name="Chen Y.Q."/>
            <person name="Ai Y."/>
            <person name="Zhai J.W."/>
            <person name="Wu S.S."/>
            <person name="Zhou Z."/>
            <person name="Hsiao Y.Y."/>
            <person name="Wu W.L."/>
            <person name="Chen Y.Y."/>
            <person name="Lin Y.F."/>
            <person name="Hsu J.L."/>
            <person name="Li C.Y."/>
            <person name="Wang Z.W."/>
            <person name="Zhao X."/>
            <person name="Zhong W.Y."/>
            <person name="Ma X.K."/>
            <person name="Ma L."/>
            <person name="Huang J."/>
            <person name="Chen G.Z."/>
            <person name="Huang M.Z."/>
            <person name="Huang L."/>
            <person name="Peng D.H."/>
            <person name="Luo Y.B."/>
            <person name="Zou S.Q."/>
            <person name="Chen S.P."/>
            <person name="Lan S."/>
            <person name="Tsai W.C."/>
            <person name="Van de Peer Y."/>
            <person name="Liu Z.J."/>
        </authorList>
    </citation>
    <scope>NUCLEOTIDE SEQUENCE [LARGE SCALE GENOMIC DNA]</scope>
    <source>
        <strain evidence="3">Lor287</strain>
    </source>
</reference>
<keyword evidence="2" id="KW-1133">Transmembrane helix</keyword>
<evidence type="ECO:0000313" key="3">
    <source>
        <dbReference type="EMBL" id="KAK8937170.1"/>
    </source>
</evidence>
<evidence type="ECO:0000256" key="2">
    <source>
        <dbReference type="SAM" id="Phobius"/>
    </source>
</evidence>
<feature type="region of interest" description="Disordered" evidence="1">
    <location>
        <begin position="1"/>
        <end position="40"/>
    </location>
</feature>
<dbReference type="AlphaFoldDB" id="A0AAP0BG43"/>
<gene>
    <name evidence="3" type="ORF">KSP39_PZI012455</name>
</gene>
<keyword evidence="4" id="KW-1185">Reference proteome</keyword>
<comment type="caution">
    <text evidence="3">The sequence shown here is derived from an EMBL/GenBank/DDBJ whole genome shotgun (WGS) entry which is preliminary data.</text>
</comment>
<keyword evidence="2" id="KW-0472">Membrane</keyword>
<evidence type="ECO:0000256" key="1">
    <source>
        <dbReference type="SAM" id="MobiDB-lite"/>
    </source>
</evidence>
<protein>
    <submittedName>
        <fullName evidence="3">Uncharacterized protein</fullName>
    </submittedName>
</protein>
<dbReference type="EMBL" id="JBBWWQ010000010">
    <property type="protein sequence ID" value="KAK8937170.1"/>
    <property type="molecule type" value="Genomic_DNA"/>
</dbReference>
<feature type="transmembrane region" description="Helical" evidence="2">
    <location>
        <begin position="198"/>
        <end position="217"/>
    </location>
</feature>
<organism evidence="3 4">
    <name type="scientific">Platanthera zijinensis</name>
    <dbReference type="NCBI Taxonomy" id="2320716"/>
    <lineage>
        <taxon>Eukaryota</taxon>
        <taxon>Viridiplantae</taxon>
        <taxon>Streptophyta</taxon>
        <taxon>Embryophyta</taxon>
        <taxon>Tracheophyta</taxon>
        <taxon>Spermatophyta</taxon>
        <taxon>Magnoliopsida</taxon>
        <taxon>Liliopsida</taxon>
        <taxon>Asparagales</taxon>
        <taxon>Orchidaceae</taxon>
        <taxon>Orchidoideae</taxon>
        <taxon>Orchideae</taxon>
        <taxon>Orchidinae</taxon>
        <taxon>Platanthera</taxon>
    </lineage>
</organism>
<sequence length="236" mass="24580">MKDSLLRVSKMGVPLRGSTKKNPRRDSKPNANPNSEDADVSFIASHQISTIADDLSATSSNSIVTTAGDLDEVGSNSPVLPLALDNSDNPSGGPEISLPSSAELNEAISSTALDPLVEEIVGGGGCYMEEISTGSSNAAKGLEKDEGEGKMEAAMVGFSNAAEKLRGAIMEMMMPAIEQRKRNGSDVVFFSLSRLGETALACFVSAVFVSVFVAAVAKKPEGCRNNFSAFNGPSPT</sequence>
<accession>A0AAP0BG43</accession>
<keyword evidence="2" id="KW-0812">Transmembrane</keyword>